<dbReference type="CDD" id="cd00075">
    <property type="entry name" value="HATPase"/>
    <property type="match status" value="1"/>
</dbReference>
<comment type="subcellular location">
    <subcellularLocation>
        <location evidence="2">Cell membrane</location>
    </subcellularLocation>
</comment>
<dbReference type="PRINTS" id="PR00344">
    <property type="entry name" value="BCTRLSENSOR"/>
</dbReference>
<protein>
    <recommendedName>
        <fullName evidence="8">Sensor-like histidine kinase SenX3</fullName>
        <ecNumber evidence="3">2.7.13.3</ecNumber>
    </recommendedName>
</protein>
<dbReference type="SMART" id="SM00387">
    <property type="entry name" value="HATPase_c"/>
    <property type="match status" value="1"/>
</dbReference>
<keyword evidence="9" id="KW-0812">Transmembrane</keyword>
<dbReference type="InterPro" id="IPR003661">
    <property type="entry name" value="HisK_dim/P_dom"/>
</dbReference>
<name>A0ABT2GXN0_9MICO</name>
<dbReference type="Gene3D" id="3.30.565.10">
    <property type="entry name" value="Histidine kinase-like ATPase, C-terminal domain"/>
    <property type="match status" value="1"/>
</dbReference>
<dbReference type="InterPro" id="IPR036890">
    <property type="entry name" value="HATPase_C_sf"/>
</dbReference>
<keyword evidence="7" id="KW-0902">Two-component regulatory system</keyword>
<evidence type="ECO:0000256" key="6">
    <source>
        <dbReference type="ARBA" id="ARBA00022777"/>
    </source>
</evidence>
<dbReference type="PANTHER" id="PTHR45453">
    <property type="entry name" value="PHOSPHATE REGULON SENSOR PROTEIN PHOR"/>
    <property type="match status" value="1"/>
</dbReference>
<dbReference type="InterPro" id="IPR003594">
    <property type="entry name" value="HATPase_dom"/>
</dbReference>
<keyword evidence="5" id="KW-0808">Transferase</keyword>
<comment type="caution">
    <text evidence="11">The sequence shown here is derived from an EMBL/GenBank/DDBJ whole genome shotgun (WGS) entry which is preliminary data.</text>
</comment>
<keyword evidence="11" id="KW-0547">Nucleotide-binding</keyword>
<dbReference type="Pfam" id="PF00512">
    <property type="entry name" value="HisKA"/>
    <property type="match status" value="1"/>
</dbReference>
<evidence type="ECO:0000256" key="9">
    <source>
        <dbReference type="SAM" id="Phobius"/>
    </source>
</evidence>
<dbReference type="Gene3D" id="1.10.287.130">
    <property type="match status" value="1"/>
</dbReference>
<dbReference type="CDD" id="cd00082">
    <property type="entry name" value="HisKA"/>
    <property type="match status" value="1"/>
</dbReference>
<evidence type="ECO:0000256" key="3">
    <source>
        <dbReference type="ARBA" id="ARBA00012438"/>
    </source>
</evidence>
<evidence type="ECO:0000259" key="10">
    <source>
        <dbReference type="PROSITE" id="PS50109"/>
    </source>
</evidence>
<dbReference type="EC" id="2.7.13.3" evidence="3"/>
<evidence type="ECO:0000256" key="5">
    <source>
        <dbReference type="ARBA" id="ARBA00022679"/>
    </source>
</evidence>
<evidence type="ECO:0000256" key="1">
    <source>
        <dbReference type="ARBA" id="ARBA00000085"/>
    </source>
</evidence>
<dbReference type="PROSITE" id="PS50109">
    <property type="entry name" value="HIS_KIN"/>
    <property type="match status" value="1"/>
</dbReference>
<keyword evidence="12" id="KW-1185">Reference proteome</keyword>
<dbReference type="SUPFAM" id="SSF47384">
    <property type="entry name" value="Homodimeric domain of signal transducing histidine kinase"/>
    <property type="match status" value="1"/>
</dbReference>
<proteinExistence type="predicted"/>
<evidence type="ECO:0000256" key="4">
    <source>
        <dbReference type="ARBA" id="ARBA00022553"/>
    </source>
</evidence>
<dbReference type="InterPro" id="IPR036097">
    <property type="entry name" value="HisK_dim/P_sf"/>
</dbReference>
<keyword evidence="9" id="KW-1133">Transmembrane helix</keyword>
<dbReference type="GO" id="GO:0005524">
    <property type="term" value="F:ATP binding"/>
    <property type="evidence" value="ECO:0007669"/>
    <property type="project" value="UniProtKB-KW"/>
</dbReference>
<evidence type="ECO:0000256" key="2">
    <source>
        <dbReference type="ARBA" id="ARBA00004236"/>
    </source>
</evidence>
<gene>
    <name evidence="11" type="ORF">N1032_02975</name>
</gene>
<organism evidence="11 12">
    <name type="scientific">Herbiconiux daphne</name>
    <dbReference type="NCBI Taxonomy" id="2970914"/>
    <lineage>
        <taxon>Bacteria</taxon>
        <taxon>Bacillati</taxon>
        <taxon>Actinomycetota</taxon>
        <taxon>Actinomycetes</taxon>
        <taxon>Micrococcales</taxon>
        <taxon>Microbacteriaceae</taxon>
        <taxon>Herbiconiux</taxon>
    </lineage>
</organism>
<dbReference type="InterPro" id="IPR050351">
    <property type="entry name" value="BphY/WalK/GraS-like"/>
</dbReference>
<dbReference type="Pfam" id="PF02518">
    <property type="entry name" value="HATPase_c"/>
    <property type="match status" value="1"/>
</dbReference>
<reference evidence="11" key="1">
    <citation type="submission" date="2022-08" db="EMBL/GenBank/DDBJ databases">
        <authorList>
            <person name="Deng Y."/>
            <person name="Han X.-F."/>
            <person name="Zhang Y.-Q."/>
        </authorList>
    </citation>
    <scope>NUCLEOTIDE SEQUENCE</scope>
    <source>
        <strain evidence="11">CPCC 203386</strain>
    </source>
</reference>
<sequence length="384" mass="41335">METGWLVLLSVALGLTVGAGFVVLLHMAERRGNNAVTVGSTAVPDGVEQVIDALDFAGLVLDPSNNVVKASEMAYNYGLVVNQLLVHDELLDLVAQVRSAGESINEEITLARGPFGEASIHLDVQVARLGSRYVLVLAEDRTDAYRLEETRRDFIANISHELKTPIGAISLLAEALEPASDDPDQVRRFAKQMGTEAIRLSQITREIIELSRLQATDILASAKRIDLDEIVASAVDQNHVVADARRMTLAVGGAKHVAVMGDEALLTLALNNLISNALQYSPDGSRIGIGVHHDEGVVELVVTDQGIGIPEEDLPRVFERFFRVDQARSRNTGGTGLGLSIVKHVVQNHGGDIRAWSQVGQGSTFTIRLPEAVKAKAAAQGDKR</sequence>
<evidence type="ECO:0000313" key="12">
    <source>
        <dbReference type="Proteomes" id="UP001165586"/>
    </source>
</evidence>
<evidence type="ECO:0000256" key="7">
    <source>
        <dbReference type="ARBA" id="ARBA00023012"/>
    </source>
</evidence>
<feature type="domain" description="Histidine kinase" evidence="10">
    <location>
        <begin position="157"/>
        <end position="373"/>
    </location>
</feature>
<evidence type="ECO:0000256" key="8">
    <source>
        <dbReference type="ARBA" id="ARBA00039401"/>
    </source>
</evidence>
<keyword evidence="6" id="KW-0418">Kinase</keyword>
<dbReference type="PANTHER" id="PTHR45453:SF1">
    <property type="entry name" value="PHOSPHATE REGULON SENSOR PROTEIN PHOR"/>
    <property type="match status" value="1"/>
</dbReference>
<comment type="catalytic activity">
    <reaction evidence="1">
        <text>ATP + protein L-histidine = ADP + protein N-phospho-L-histidine.</text>
        <dbReference type="EC" id="2.7.13.3"/>
    </reaction>
</comment>
<keyword evidence="9" id="KW-0472">Membrane</keyword>
<keyword evidence="4" id="KW-0597">Phosphoprotein</keyword>
<keyword evidence="11" id="KW-0067">ATP-binding</keyword>
<accession>A0ABT2GXN0</accession>
<dbReference type="InterPro" id="IPR005467">
    <property type="entry name" value="His_kinase_dom"/>
</dbReference>
<dbReference type="SMART" id="SM00388">
    <property type="entry name" value="HisKA"/>
    <property type="match status" value="1"/>
</dbReference>
<evidence type="ECO:0000313" key="11">
    <source>
        <dbReference type="EMBL" id="MCS5732705.1"/>
    </source>
</evidence>
<dbReference type="InterPro" id="IPR004358">
    <property type="entry name" value="Sig_transdc_His_kin-like_C"/>
</dbReference>
<dbReference type="EMBL" id="JANLCJ010000001">
    <property type="protein sequence ID" value="MCS5732705.1"/>
    <property type="molecule type" value="Genomic_DNA"/>
</dbReference>
<dbReference type="Proteomes" id="UP001165586">
    <property type="component" value="Unassembled WGS sequence"/>
</dbReference>
<dbReference type="SUPFAM" id="SSF55874">
    <property type="entry name" value="ATPase domain of HSP90 chaperone/DNA topoisomerase II/histidine kinase"/>
    <property type="match status" value="1"/>
</dbReference>
<feature type="transmembrane region" description="Helical" evidence="9">
    <location>
        <begin position="6"/>
        <end position="25"/>
    </location>
</feature>